<evidence type="ECO:0000313" key="2">
    <source>
        <dbReference type="Proteomes" id="UP001168972"/>
    </source>
</evidence>
<organism evidence="1 2">
    <name type="scientific">Microctonus hyperodae</name>
    <name type="common">Parasitoid wasp</name>
    <dbReference type="NCBI Taxonomy" id="165561"/>
    <lineage>
        <taxon>Eukaryota</taxon>
        <taxon>Metazoa</taxon>
        <taxon>Ecdysozoa</taxon>
        <taxon>Arthropoda</taxon>
        <taxon>Hexapoda</taxon>
        <taxon>Insecta</taxon>
        <taxon>Pterygota</taxon>
        <taxon>Neoptera</taxon>
        <taxon>Endopterygota</taxon>
        <taxon>Hymenoptera</taxon>
        <taxon>Apocrita</taxon>
        <taxon>Ichneumonoidea</taxon>
        <taxon>Braconidae</taxon>
        <taxon>Euphorinae</taxon>
        <taxon>Microctonus</taxon>
    </lineage>
</organism>
<dbReference type="Proteomes" id="UP001168972">
    <property type="component" value="Unassembled WGS sequence"/>
</dbReference>
<sequence>MSLLDVAKQAMRIFSTALCVLPRMDMPGCTILHCEYNAFMYNKRRSLFNIAMSLPLSLMYSKCTGIKRVYAHEQQAPKLMG</sequence>
<gene>
    <name evidence="1" type="ORF">PV327_005890</name>
</gene>
<reference evidence="1" key="1">
    <citation type="journal article" date="2023" name="bioRxiv">
        <title>Scaffold-level genome assemblies of two parasitoid biocontrol wasps reveal the parthenogenesis mechanism and an associated novel virus.</title>
        <authorList>
            <person name="Inwood S."/>
            <person name="Skelly J."/>
            <person name="Guhlin J."/>
            <person name="Harrop T."/>
            <person name="Goldson S."/>
            <person name="Dearden P."/>
        </authorList>
    </citation>
    <scope>NUCLEOTIDE SEQUENCE</scope>
    <source>
        <strain evidence="1">Lincoln</strain>
        <tissue evidence="1">Whole body</tissue>
    </source>
</reference>
<name>A0AA39G2A9_MICHY</name>
<proteinExistence type="predicted"/>
<evidence type="ECO:0000313" key="1">
    <source>
        <dbReference type="EMBL" id="KAK0180225.1"/>
    </source>
</evidence>
<comment type="caution">
    <text evidence="1">The sequence shown here is derived from an EMBL/GenBank/DDBJ whole genome shotgun (WGS) entry which is preliminary data.</text>
</comment>
<keyword evidence="2" id="KW-1185">Reference proteome</keyword>
<accession>A0AA39G2A9</accession>
<dbReference type="AlphaFoldDB" id="A0AA39G2A9"/>
<dbReference type="EMBL" id="JAQQBR010000003">
    <property type="protein sequence ID" value="KAK0180225.1"/>
    <property type="molecule type" value="Genomic_DNA"/>
</dbReference>
<protein>
    <submittedName>
        <fullName evidence="1">Uncharacterized protein</fullName>
    </submittedName>
</protein>
<reference evidence="1" key="2">
    <citation type="submission" date="2023-03" db="EMBL/GenBank/DDBJ databases">
        <authorList>
            <person name="Inwood S.N."/>
            <person name="Skelly J.G."/>
            <person name="Guhlin J."/>
            <person name="Harrop T.W.R."/>
            <person name="Goldson S.G."/>
            <person name="Dearden P.K."/>
        </authorList>
    </citation>
    <scope>NUCLEOTIDE SEQUENCE</scope>
    <source>
        <strain evidence="1">Lincoln</strain>
        <tissue evidence="1">Whole body</tissue>
    </source>
</reference>